<accession>A0ABD1FA43</accession>
<evidence type="ECO:0000256" key="3">
    <source>
        <dbReference type="PROSITE-ProRule" id="PRU00023"/>
    </source>
</evidence>
<keyword evidence="1" id="KW-0677">Repeat</keyword>
<dbReference type="InterPro" id="IPR002110">
    <property type="entry name" value="Ankyrin_rpt"/>
</dbReference>
<evidence type="ECO:0000256" key="2">
    <source>
        <dbReference type="ARBA" id="ARBA00023043"/>
    </source>
</evidence>
<sequence length="1719" mass="197553">MQNKKIKLEEPHQSRGIDQNIQQGSEIQSSIQLPLQKRKARFDNEFKDNPKRVRMDGEDDYYYHKRGLVHSLHGNIYQLKLQMLFLKRVLDKGYEFNLGTEVEDAEKFDDIYKRKDESGKNEIRFVQAKHKQDESKRITAHNLSTDKGDDFSLQKYFISYSKIKKKYGFNKSEFKDFIIYTNIKFDSVDLEKAEIKIEDIETSDDILVTKSGRSAVCKKIIIQKEHKVYEKLRETSDLYLLAKKLGQHIFSYKPLQLNADIFKLYHVPLCRTVFQIQETQVMNKEGKEIPKKYVTFRNDFLNGDNLAEDVSNFRNVLQLVLKRGNDDNAFQQDLKGKEFGVSLNFGEVFKSESNPIITEPEKLAETLAEIIHESNENIIKITRRRDVIKANIDKLAGHIVVQDEIDTQLMRFRELFFNDDNKLPGNLEEFKSALKQAFEMKETDFNVLRQYKYKISNFKTCEGKLLYSKFTLPNDKVTDEEIKEFFEKLVFAVGQPNEIDLGEIISKEIGEDSQFNLLNTDLVCYSFQGKILEWFKKKCPQKGKEGVWLNMESGKEFFNSIERQVNTLMSVGLSLSSFEKLQGYGIRFDVKKLLNTLKSFLSKESNIFHIITSEKTILSAINVYSVLAKLKNQEGFEQYNKDDGYIFMRLSTLLRPKTKKHVINSFKSKDSHNLLIVDCKSAALQTQVQEIDGLYNNLNEIISSNKNKKVIFISTKNDDAIAKKFATNSTKYKSEVDSSDFCDLTKGSQQKLLKQEIILQGEKISLNKLIDKVDGNVERIIDVKTLVQLISNEEIEIGSKPPGLSDLEGTYSELFEEVNIGTLVDKLSLEESRNIYLISGIPGSDKKDKLIQILNRYIEQSKVNDLKNQIRILNQQDIMRATNQRIQVADDQFKEKDFKQICHNNPERKIYWIILRNGGDKSVFILAQIYNPDFYLEGQRFNNEVVIEKNIKEQFGSFKPAEIFIIAVKDKNDFTGWLEFTDNQFEQNQLIWCKTHGSLKNLSKYRCNNYRNTKPLISEDDLIKELKDKKVSIISGDPGMGKSTTLVKLYGLKYELQSGIEESIIKSHWVIRINLKDHLEVIKNIDFSNSNLKTEITKQITEFLSQVDKTLSDGFARRLLDMALVKKHFTKPLLIAFDGFDEILDEVDRDKIISLFTRLKDTTETKFWITTRLQYEATLEGALATFAFRLDPMDDLTINKFIKKYLSNRLSLMLHRNDFKDIFENNDEVIENGRMQEYTQAFLNKMCEVFKGDVSKFIGTPLQLYLMLEGSTGHFKEWILTGNGQSTDFSYLDNDIWKVYQNFIDRKYKTYFKKADVTVELRKKQDKATFDGYHKDLAKSFILKSAQKKSLEEFKDVVLSAGIVRSDGSNIDFIHPTFKEYFATAVLIQWIRKWTEENHYVLVNPKKQEYFLKRILLQPDYQAAQENNVGIARFVLDNFQKANIEVTENAGNTVLHTAAKFGANINDKDASYKTVLHTAAESRNWDIVEFLVTEGASVNARDEHCKTVLHRAAESGATVNAKDAFNNTVLHTAAKSGNYDIVQFLVTEGAKVDAVDDIGNTVLHNAVLSHNLNIIQVLVSKSANVDATNEDGVTVLYRAAECGNMEILQFLVAKGANVNAANKYGQTILHWAALHVKLDVVQLLVVKGANVNGTNRNGVTVLHLAAKSGNLDVVQFLVDKGANVDAVDNYGRTILYWPVFFGKWDIVQFLEAKSAKVDD</sequence>
<keyword evidence="2 3" id="KW-0040">ANK repeat</keyword>
<evidence type="ECO:0000256" key="1">
    <source>
        <dbReference type="ARBA" id="ARBA00022737"/>
    </source>
</evidence>
<feature type="repeat" description="ANK" evidence="3">
    <location>
        <begin position="1591"/>
        <end position="1623"/>
    </location>
</feature>
<dbReference type="InterPro" id="IPR036770">
    <property type="entry name" value="Ankyrin_rpt-contain_sf"/>
</dbReference>
<dbReference type="Gene3D" id="1.25.40.20">
    <property type="entry name" value="Ankyrin repeat-containing domain"/>
    <property type="match status" value="3"/>
</dbReference>
<reference evidence="5 6" key="1">
    <citation type="submission" date="2024-05" db="EMBL/GenBank/DDBJ databases">
        <title>Genetic variation in Jamaican populations of the coffee berry borer (Hypothenemus hampei).</title>
        <authorList>
            <person name="Errbii M."/>
            <person name="Myrie A."/>
        </authorList>
    </citation>
    <scope>NUCLEOTIDE SEQUENCE [LARGE SCALE GENOMIC DNA]</scope>
    <source>
        <strain evidence="5">JA-Hopewell-2020-01-JO</strain>
        <tissue evidence="5">Whole body</tissue>
    </source>
</reference>
<dbReference type="InterPro" id="IPR027417">
    <property type="entry name" value="P-loop_NTPase"/>
</dbReference>
<protein>
    <submittedName>
        <fullName evidence="5">Uncharacterized protein</fullName>
    </submittedName>
</protein>
<evidence type="ECO:0000313" key="6">
    <source>
        <dbReference type="Proteomes" id="UP001566132"/>
    </source>
</evidence>
<evidence type="ECO:0000313" key="5">
    <source>
        <dbReference type="EMBL" id="KAL1516139.1"/>
    </source>
</evidence>
<dbReference type="SMART" id="SM00248">
    <property type="entry name" value="ANK"/>
    <property type="match status" value="7"/>
</dbReference>
<proteinExistence type="predicted"/>
<dbReference type="Proteomes" id="UP001566132">
    <property type="component" value="Unassembled WGS sequence"/>
</dbReference>
<dbReference type="PANTHER" id="PTHR24161:SF124">
    <property type="entry name" value="TRANSIENT RECEPTOR POTENTIAL CHANNEL PYREXIA"/>
    <property type="match status" value="1"/>
</dbReference>
<feature type="repeat" description="ANK" evidence="3">
    <location>
        <begin position="1657"/>
        <end position="1689"/>
    </location>
</feature>
<dbReference type="PROSITE" id="PS50297">
    <property type="entry name" value="ANK_REP_REGION"/>
    <property type="match status" value="6"/>
</dbReference>
<organism evidence="5 6">
    <name type="scientific">Hypothenemus hampei</name>
    <name type="common">Coffee berry borer</name>
    <dbReference type="NCBI Taxonomy" id="57062"/>
    <lineage>
        <taxon>Eukaryota</taxon>
        <taxon>Metazoa</taxon>
        <taxon>Ecdysozoa</taxon>
        <taxon>Arthropoda</taxon>
        <taxon>Hexapoda</taxon>
        <taxon>Insecta</taxon>
        <taxon>Pterygota</taxon>
        <taxon>Neoptera</taxon>
        <taxon>Endopterygota</taxon>
        <taxon>Coleoptera</taxon>
        <taxon>Polyphaga</taxon>
        <taxon>Cucujiformia</taxon>
        <taxon>Curculionidae</taxon>
        <taxon>Scolytinae</taxon>
        <taxon>Hypothenemus</taxon>
    </lineage>
</organism>
<dbReference type="EMBL" id="JBDJPC010000001">
    <property type="protein sequence ID" value="KAL1516139.1"/>
    <property type="molecule type" value="Genomic_DNA"/>
</dbReference>
<keyword evidence="6" id="KW-1185">Reference proteome</keyword>
<dbReference type="SUPFAM" id="SSF48403">
    <property type="entry name" value="Ankyrin repeat"/>
    <property type="match status" value="1"/>
</dbReference>
<gene>
    <name evidence="5" type="ORF">ABEB36_000060</name>
</gene>
<dbReference type="Pfam" id="PF00023">
    <property type="entry name" value="Ank"/>
    <property type="match status" value="1"/>
</dbReference>
<comment type="caution">
    <text evidence="5">The sequence shown here is derived from an EMBL/GenBank/DDBJ whole genome shotgun (WGS) entry which is preliminary data.</text>
</comment>
<dbReference type="PANTHER" id="PTHR24161">
    <property type="entry name" value="ANK_REP_REGION DOMAIN-CONTAINING PROTEIN-RELATED"/>
    <property type="match status" value="1"/>
</dbReference>
<dbReference type="Gene3D" id="3.40.50.300">
    <property type="entry name" value="P-loop containing nucleotide triphosphate hydrolases"/>
    <property type="match status" value="1"/>
</dbReference>
<feature type="repeat" description="ANK" evidence="3">
    <location>
        <begin position="1471"/>
        <end position="1503"/>
    </location>
</feature>
<feature type="repeat" description="ANK" evidence="3">
    <location>
        <begin position="1525"/>
        <end position="1557"/>
    </location>
</feature>
<name>A0ABD1FA43_HYPHA</name>
<feature type="repeat" description="ANK" evidence="3">
    <location>
        <begin position="1558"/>
        <end position="1590"/>
    </location>
</feature>
<dbReference type="Pfam" id="PF13857">
    <property type="entry name" value="Ank_5"/>
    <property type="match status" value="1"/>
</dbReference>
<dbReference type="SUPFAM" id="SSF52540">
    <property type="entry name" value="P-loop containing nucleoside triphosphate hydrolases"/>
    <property type="match status" value="1"/>
</dbReference>
<feature type="region of interest" description="Disordered" evidence="4">
    <location>
        <begin position="1"/>
        <end position="23"/>
    </location>
</feature>
<feature type="repeat" description="ANK" evidence="3">
    <location>
        <begin position="1624"/>
        <end position="1656"/>
    </location>
</feature>
<dbReference type="Pfam" id="PF12796">
    <property type="entry name" value="Ank_2"/>
    <property type="match status" value="2"/>
</dbReference>
<dbReference type="PROSITE" id="PS50088">
    <property type="entry name" value="ANK_REPEAT"/>
    <property type="match status" value="6"/>
</dbReference>
<evidence type="ECO:0000256" key="4">
    <source>
        <dbReference type="SAM" id="MobiDB-lite"/>
    </source>
</evidence>
<feature type="compositionally biased region" description="Basic and acidic residues" evidence="4">
    <location>
        <begin position="1"/>
        <end position="15"/>
    </location>
</feature>